<feature type="coiled-coil region" evidence="1">
    <location>
        <begin position="99"/>
        <end position="151"/>
    </location>
</feature>
<dbReference type="AlphaFoldDB" id="A0A7S0HP94"/>
<feature type="compositionally biased region" description="Basic and acidic residues" evidence="2">
    <location>
        <begin position="319"/>
        <end position="330"/>
    </location>
</feature>
<proteinExistence type="predicted"/>
<organism evidence="3">
    <name type="scientific">Hanusia phi</name>
    <dbReference type="NCBI Taxonomy" id="3032"/>
    <lineage>
        <taxon>Eukaryota</taxon>
        <taxon>Cryptophyceae</taxon>
        <taxon>Pyrenomonadales</taxon>
        <taxon>Geminigeraceae</taxon>
        <taxon>Hanusia</taxon>
    </lineage>
</organism>
<feature type="region of interest" description="Disordered" evidence="2">
    <location>
        <begin position="449"/>
        <end position="470"/>
    </location>
</feature>
<dbReference type="EMBL" id="HBEO01026944">
    <property type="protein sequence ID" value="CAD8498276.1"/>
    <property type="molecule type" value="Transcribed_RNA"/>
</dbReference>
<keyword evidence="1" id="KW-0175">Coiled coil</keyword>
<feature type="region of interest" description="Disordered" evidence="2">
    <location>
        <begin position="303"/>
        <end position="378"/>
    </location>
</feature>
<feature type="compositionally biased region" description="Polar residues" evidence="2">
    <location>
        <begin position="449"/>
        <end position="458"/>
    </location>
</feature>
<gene>
    <name evidence="3" type="ORF">HPHI1048_LOCUS18142</name>
</gene>
<feature type="compositionally biased region" description="Polar residues" evidence="2">
    <location>
        <begin position="338"/>
        <end position="348"/>
    </location>
</feature>
<feature type="compositionally biased region" description="Low complexity" evidence="2">
    <location>
        <begin position="368"/>
        <end position="377"/>
    </location>
</feature>
<feature type="coiled-coil region" evidence="1">
    <location>
        <begin position="18"/>
        <end position="59"/>
    </location>
</feature>
<feature type="region of interest" description="Disordered" evidence="2">
    <location>
        <begin position="245"/>
        <end position="268"/>
    </location>
</feature>
<accession>A0A7S0HP94</accession>
<evidence type="ECO:0000256" key="2">
    <source>
        <dbReference type="SAM" id="MobiDB-lite"/>
    </source>
</evidence>
<protein>
    <submittedName>
        <fullName evidence="3">Uncharacterized protein</fullName>
    </submittedName>
</protein>
<feature type="compositionally biased region" description="Basic residues" evidence="2">
    <location>
        <begin position="459"/>
        <end position="470"/>
    </location>
</feature>
<name>A0A7S0HP94_9CRYP</name>
<reference evidence="3" key="1">
    <citation type="submission" date="2021-01" db="EMBL/GenBank/DDBJ databases">
        <authorList>
            <person name="Corre E."/>
            <person name="Pelletier E."/>
            <person name="Niang G."/>
            <person name="Scheremetjew M."/>
            <person name="Finn R."/>
            <person name="Kale V."/>
            <person name="Holt S."/>
            <person name="Cochrane G."/>
            <person name="Meng A."/>
            <person name="Brown T."/>
            <person name="Cohen L."/>
        </authorList>
    </citation>
    <scope>NUCLEOTIDE SEQUENCE</scope>
    <source>
        <strain evidence="3">CCMP325</strain>
    </source>
</reference>
<evidence type="ECO:0000256" key="1">
    <source>
        <dbReference type="SAM" id="Coils"/>
    </source>
</evidence>
<sequence length="470" mass="54001">MEAEDLKSHSNSILMEIIVKEREEKGNLQSRVEQLTGALHQAQKEVEELKQKVHLENHAHERELGVVFDESISMRAEMDYQATTMILENKRMKDQLAVYAVVEEQNKVLKEEISKVYDELKSSDLRHKEEMENLKESLVEHKIKLQKEFRQRLQDVTGQLSAENAASDDARKNQNMGSNNIREQEERQQHMSVLIDRFEHLELQHSKVKLEYGLAQQTLEFQTKELLQVKRELLESRERCASLDQNLKDAKSERDMYRKKSQETDRLRDKNLTLEAEIDSLHSKLQNASRLTETWKKRALHAKSSITTEHSNPHVFPAVDKRRSTLEGKGRAQGSRGAAQNESNLQSYSRDDLSPQDSSLSWKHLHPSEQSDPSLLLPDDDEDVRNIWNNQYSRSSIIAGVQPDGRSISAPPVQNFRNSSLNGTSLAQFHIPATQPAGRRTEPLKMFLSQGNANGSKPQKSKKNRYLSVL</sequence>
<evidence type="ECO:0000313" key="3">
    <source>
        <dbReference type="EMBL" id="CAD8498276.1"/>
    </source>
</evidence>